<dbReference type="Gene3D" id="2.60.120.200">
    <property type="match status" value="1"/>
</dbReference>
<proteinExistence type="predicted"/>
<evidence type="ECO:0000313" key="3">
    <source>
        <dbReference type="Proteomes" id="UP000315377"/>
    </source>
</evidence>
<dbReference type="RefSeq" id="WP_087443418.1">
    <property type="nucleotide sequence ID" value="NZ_CABMNB010000033.1"/>
</dbReference>
<dbReference type="Proteomes" id="UP001209276">
    <property type="component" value="Unassembled WGS sequence"/>
</dbReference>
<dbReference type="PANTHER" id="PTHR32401:SF48">
    <property type="entry name" value="LEGUME LECTIN DOMAIN-CONTAINING PROTEIN"/>
    <property type="match status" value="1"/>
</dbReference>
<dbReference type="Pfam" id="PF18483">
    <property type="entry name" value="Lectin_L-type_dom"/>
    <property type="match status" value="1"/>
</dbReference>
<organism evidence="2 3">
    <name type="scientific">Paenibacillus thiaminolyticus</name>
    <name type="common">Bacillus thiaminolyticus</name>
    <dbReference type="NCBI Taxonomy" id="49283"/>
    <lineage>
        <taxon>Bacteria</taxon>
        <taxon>Bacillati</taxon>
        <taxon>Bacillota</taxon>
        <taxon>Bacilli</taxon>
        <taxon>Bacillales</taxon>
        <taxon>Paenibacillaceae</taxon>
        <taxon>Paenibacillus</taxon>
    </lineage>
</organism>
<dbReference type="InterPro" id="IPR050258">
    <property type="entry name" value="Leguminous_Lectin"/>
</dbReference>
<dbReference type="CDD" id="cd01951">
    <property type="entry name" value="lectin_L-type"/>
    <property type="match status" value="1"/>
</dbReference>
<dbReference type="Gene3D" id="2.60.40.10">
    <property type="entry name" value="Immunoglobulins"/>
    <property type="match status" value="1"/>
</dbReference>
<dbReference type="InterPro" id="IPR013320">
    <property type="entry name" value="ConA-like_dom_sf"/>
</dbReference>
<name>A0AAP9DUP5_PANTH</name>
<reference evidence="1 4" key="2">
    <citation type="submission" date="2022-05" db="EMBL/GenBank/DDBJ databases">
        <title>Genome Sequencing of Bee-Associated Microbes.</title>
        <authorList>
            <person name="Dunlap C."/>
        </authorList>
    </citation>
    <scope>NUCLEOTIDE SEQUENCE [LARGE SCALE GENOMIC DNA]</scope>
    <source>
        <strain evidence="1 4">NRRL B-14613</strain>
    </source>
</reference>
<dbReference type="AlphaFoldDB" id="A0AAP9DUP5"/>
<protein>
    <submittedName>
        <fullName evidence="1">L-type lectin-domain containing protein</fullName>
    </submittedName>
</protein>
<dbReference type="SUPFAM" id="SSF49899">
    <property type="entry name" value="Concanavalin A-like lectins/glucanases"/>
    <property type="match status" value="1"/>
</dbReference>
<evidence type="ECO:0000313" key="2">
    <source>
        <dbReference type="EMBL" id="QDM44355.1"/>
    </source>
</evidence>
<accession>A0AAP9DUP5</accession>
<dbReference type="EMBL" id="JAMDMM010000049">
    <property type="protein sequence ID" value="MCY9610100.1"/>
    <property type="molecule type" value="Genomic_DNA"/>
</dbReference>
<dbReference type="Proteomes" id="UP000315377">
    <property type="component" value="Chromosome"/>
</dbReference>
<gene>
    <name evidence="2" type="ORF">FLT43_13310</name>
    <name evidence="1" type="ORF">M5W83_23365</name>
</gene>
<evidence type="ECO:0000313" key="1">
    <source>
        <dbReference type="EMBL" id="MCY9610100.1"/>
    </source>
</evidence>
<dbReference type="PANTHER" id="PTHR32401">
    <property type="entry name" value="CONCANAVALIN A-LIKE LECTIN FAMILY PROTEIN"/>
    <property type="match status" value="1"/>
</dbReference>
<evidence type="ECO:0000313" key="4">
    <source>
        <dbReference type="Proteomes" id="UP001209276"/>
    </source>
</evidence>
<dbReference type="InterPro" id="IPR056573">
    <property type="entry name" value="Lectin_L-type_dom"/>
</dbReference>
<reference evidence="2 3" key="1">
    <citation type="submission" date="2019-07" db="EMBL/GenBank/DDBJ databases">
        <title>Paenibacillus thiaminolyticus NRRL B-4156.</title>
        <authorList>
            <person name="Hehnly C."/>
            <person name="Zhang L."/>
        </authorList>
    </citation>
    <scope>NUCLEOTIDE SEQUENCE [LARGE SCALE GENOMIC DNA]</scope>
    <source>
        <strain evidence="2 3">NRRL B-4156</strain>
    </source>
</reference>
<dbReference type="GeneID" id="76996940"/>
<dbReference type="InterPro" id="IPR013783">
    <property type="entry name" value="Ig-like_fold"/>
</dbReference>
<dbReference type="EMBL" id="CP041405">
    <property type="protein sequence ID" value="QDM44355.1"/>
    <property type="molecule type" value="Genomic_DNA"/>
</dbReference>
<keyword evidence="4" id="KW-1185">Reference proteome</keyword>
<sequence>MKMMNTKFPRPELVLLLILCLLLPSFVWLAPVHGEEANANTSVDGIEPDILVALPDNYRSVTDVTYVTYATYNRAMPRNANLPPAKIDLENIFTTPAGSNSSIIDGSIVEITPNAKSKKGGIWSTPNNLMDLTQDFTASMYVYFGNQGTNAADGIAFVMHNDPKGTNALSPNGGGGLGVWAEGKYNGLYNGIQNSLAIEFDTYVNNTSSDSRFDTDSAAGNHVAWNYPGKPSTYVDYQHTVLERARKMIHNDLQYTGTLSNDTWRRFEVKWDAANSQLTYHLEGTNPVVIPIDVQDVFGTNQVYWGFTGSTGGKYAQNRVVFESVPGLVNGKVTETITREDGSVVDQGDFVYKGEELTYTITANYLSGKQNWKNIFGLTTINEHVTYVPNSLTFTDRNGTTPVNDSYWSGQTLAVPLRDMSADYDEQTISFRVKVNSLPLNTPVTEKFTVAGNNYINSSDAVTYVIQASRPPEVKILDEGPILLNAGEDYVVTGTWQDFDNPTGTLHFIINSSLLQKEQLEGGQSSEPVEWRYHLIHQLFRLGENTFEVYATNDDGLISNTASVKIMVGHPPAITLRDTGEEISIDAGADYTISGYWSDLDSDSVDLYYAIDGNEPVIFTSQAANSANKGEEVAYQYAIPAEQLPVGTYPITVYAVDDSGRTSNVEMVTLQVTGKLVFTSAAQNISFEQAKIASQPSLSARNQDWDFRVKDTRGNGSSWRLSATLAEPFTDDRGNELKDALIYVDEHGHEITMEPGIAADVYTNVTQGDQEISIDWEENQGILMKINPYAYAGNYRGLIRWDLVDAP</sequence>